<gene>
    <name evidence="5" type="ORF">Gotri_007829</name>
</gene>
<feature type="region of interest" description="Disordered" evidence="3">
    <location>
        <begin position="1"/>
        <end position="28"/>
    </location>
</feature>
<dbReference type="FunFam" id="1.20.58.2010:FF:000001">
    <property type="entry name" value="Rop guanine nucleotide exchange factor 14"/>
    <property type="match status" value="1"/>
</dbReference>
<keyword evidence="6" id="KW-1185">Reference proteome</keyword>
<feature type="compositionally biased region" description="Polar residues" evidence="3">
    <location>
        <begin position="18"/>
        <end position="28"/>
    </location>
</feature>
<dbReference type="PANTHER" id="PTHR33101:SF47">
    <property type="entry name" value="ROP GUANINE NUCLEOTIDE EXCHANGE FACTOR 2-RELATED"/>
    <property type="match status" value="1"/>
</dbReference>
<dbReference type="AlphaFoldDB" id="A0A7J9EIZ9"/>
<dbReference type="FunFam" id="1.20.58.2010:FF:000003">
    <property type="entry name" value="Rop guanine nucleotide exchange factor 14"/>
    <property type="match status" value="1"/>
</dbReference>
<dbReference type="InterPro" id="IPR005512">
    <property type="entry name" value="PRONE_dom"/>
</dbReference>
<comment type="caution">
    <text evidence="5">The sequence shown here is derived from an EMBL/GenBank/DDBJ whole genome shotgun (WGS) entry which is preliminary data.</text>
</comment>
<feature type="domain" description="PRONE" evidence="4">
    <location>
        <begin position="104"/>
        <end position="482"/>
    </location>
</feature>
<reference evidence="5 6" key="1">
    <citation type="journal article" date="2019" name="Genome Biol. Evol.">
        <title>Insights into the evolution of the New World diploid cottons (Gossypium, subgenus Houzingenia) based on genome sequencing.</title>
        <authorList>
            <person name="Grover C.E."/>
            <person name="Arick M.A. 2nd"/>
            <person name="Thrash A."/>
            <person name="Conover J.L."/>
            <person name="Sanders W.S."/>
            <person name="Peterson D.G."/>
            <person name="Frelichowski J.E."/>
            <person name="Scheffler J.A."/>
            <person name="Scheffler B.E."/>
            <person name="Wendel J.F."/>
        </authorList>
    </citation>
    <scope>NUCLEOTIDE SEQUENCE [LARGE SCALE GENOMIC DNA]</scope>
    <source>
        <strain evidence="5">8</strain>
        <tissue evidence="5">Leaf</tissue>
    </source>
</reference>
<dbReference type="PROSITE" id="PS51334">
    <property type="entry name" value="PRONE"/>
    <property type="match status" value="1"/>
</dbReference>
<dbReference type="Gene3D" id="1.20.58.2010">
    <property type="entry name" value="PRONE domain, subdomain 1"/>
    <property type="match status" value="2"/>
</dbReference>
<dbReference type="PANTHER" id="PTHR33101">
    <property type="entry name" value="ROP GUANINE NUCLEOTIDE EXCHANGE FACTOR 1"/>
    <property type="match status" value="1"/>
</dbReference>
<dbReference type="GO" id="GO:0005085">
    <property type="term" value="F:guanyl-nucleotide exchange factor activity"/>
    <property type="evidence" value="ECO:0007669"/>
    <property type="project" value="UniProtKB-UniRule"/>
</dbReference>
<protein>
    <recommendedName>
        <fullName evidence="4">PRONE domain-containing protein</fullName>
    </recommendedName>
</protein>
<keyword evidence="1 2" id="KW-0344">Guanine-nucleotide releasing factor</keyword>
<proteinExistence type="predicted"/>
<evidence type="ECO:0000256" key="2">
    <source>
        <dbReference type="PROSITE-ProRule" id="PRU00663"/>
    </source>
</evidence>
<dbReference type="EMBL" id="JABEZW010000008">
    <property type="protein sequence ID" value="MBA0772465.1"/>
    <property type="molecule type" value="Genomic_DNA"/>
</dbReference>
<evidence type="ECO:0000256" key="3">
    <source>
        <dbReference type="SAM" id="MobiDB-lite"/>
    </source>
</evidence>
<evidence type="ECO:0000256" key="1">
    <source>
        <dbReference type="ARBA" id="ARBA00022658"/>
    </source>
</evidence>
<dbReference type="Proteomes" id="UP000593568">
    <property type="component" value="Unassembled WGS sequence"/>
</dbReference>
<dbReference type="InterPro" id="IPR038937">
    <property type="entry name" value="RopGEF"/>
</dbReference>
<evidence type="ECO:0000259" key="4">
    <source>
        <dbReference type="PROSITE" id="PS51334"/>
    </source>
</evidence>
<dbReference type="Pfam" id="PF03759">
    <property type="entry name" value="PRONE"/>
    <property type="match status" value="1"/>
</dbReference>
<name>A0A7J9EIZ9_9ROSI</name>
<evidence type="ECO:0000313" key="6">
    <source>
        <dbReference type="Proteomes" id="UP000593568"/>
    </source>
</evidence>
<accession>A0A7J9EIZ9</accession>
<organism evidence="5 6">
    <name type="scientific">Gossypium trilobum</name>
    <dbReference type="NCBI Taxonomy" id="34281"/>
    <lineage>
        <taxon>Eukaryota</taxon>
        <taxon>Viridiplantae</taxon>
        <taxon>Streptophyta</taxon>
        <taxon>Embryophyta</taxon>
        <taxon>Tracheophyta</taxon>
        <taxon>Spermatophyta</taxon>
        <taxon>Magnoliopsida</taxon>
        <taxon>eudicotyledons</taxon>
        <taxon>Gunneridae</taxon>
        <taxon>Pentapetalae</taxon>
        <taxon>rosids</taxon>
        <taxon>malvids</taxon>
        <taxon>Malvales</taxon>
        <taxon>Malvaceae</taxon>
        <taxon>Malvoideae</taxon>
        <taxon>Gossypium</taxon>
    </lineage>
</organism>
<sequence length="559" mass="63533">MENSSNSDENYDVGYQPSPCSTDPNDQSTMSGDSFVYCRTYSSTSVFSEPVDDHHSCCSEASPSCSSHWSTRRSGGVVPQKQALLTRLVTKQCKNSNAGDHQKLDDLESLDLELEMMKERFAKLLLGEDMSGSGKGVCTAITISNSITNLYATVFGQNLRLEPLNPEKKALWKREMDCLLSVCDYIVEFTPKSHNLRNGAAVEIMESRQRSDIYINLPALRKLDAMLIEILDSFQDREFWYAEQGSMSANSTRMGSFRRVVQRNDEKWWVPVPCVPSSGLTEKARKHLRHKRECANQIHKAAMSINNSVLSEMEIPDSYMASLPKSGRASIGDPIYRYMYTTEKFSPEYLLDCLNIASEHEALELADRVEASVYTWRRKACMIHSKSSWSMVKDLMSDVDRSDKNHILAERAESLLFSLKQRYPELSQTSLDTCKIQYNRDVGQAILESYSRVLEGLAFNIVAWIEDVFFVDKKWAGERGSRLMGQSMDGYLYLVQAHVHKHRCKVGRRIYSICFYMNAEEKEAIKFENRIKPEIDISYEFLKAKNSKGKGILGAPSNG</sequence>
<evidence type="ECO:0000313" key="5">
    <source>
        <dbReference type="EMBL" id="MBA0772465.1"/>
    </source>
</evidence>